<feature type="compositionally biased region" description="Gly residues" evidence="2">
    <location>
        <begin position="61"/>
        <end position="84"/>
    </location>
</feature>
<dbReference type="RefSeq" id="WP_145073702.1">
    <property type="nucleotide sequence ID" value="NZ_CP036425.1"/>
</dbReference>
<reference evidence="3 4" key="1">
    <citation type="submission" date="2019-02" db="EMBL/GenBank/DDBJ databases">
        <title>Deep-cultivation of Planctomycetes and their phenomic and genomic characterization uncovers novel biology.</title>
        <authorList>
            <person name="Wiegand S."/>
            <person name="Jogler M."/>
            <person name="Boedeker C."/>
            <person name="Pinto D."/>
            <person name="Vollmers J."/>
            <person name="Rivas-Marin E."/>
            <person name="Kohn T."/>
            <person name="Peeters S.H."/>
            <person name="Heuer A."/>
            <person name="Rast P."/>
            <person name="Oberbeckmann S."/>
            <person name="Bunk B."/>
            <person name="Jeske O."/>
            <person name="Meyerdierks A."/>
            <person name="Storesund J.E."/>
            <person name="Kallscheuer N."/>
            <person name="Luecker S."/>
            <person name="Lage O.M."/>
            <person name="Pohl T."/>
            <person name="Merkel B.J."/>
            <person name="Hornburger P."/>
            <person name="Mueller R.-W."/>
            <person name="Bruemmer F."/>
            <person name="Labrenz M."/>
            <person name="Spormann A.M."/>
            <person name="Op den Camp H."/>
            <person name="Overmann J."/>
            <person name="Amann R."/>
            <person name="Jetten M.S.M."/>
            <person name="Mascher T."/>
            <person name="Medema M.H."/>
            <person name="Devos D.P."/>
            <person name="Kaster A.-K."/>
            <person name="Ovreas L."/>
            <person name="Rohde M."/>
            <person name="Galperin M.Y."/>
            <person name="Jogler C."/>
        </authorList>
    </citation>
    <scope>NUCLEOTIDE SEQUENCE [LARGE SCALE GENOMIC DNA]</scope>
    <source>
        <strain evidence="3 4">KS4</strain>
    </source>
</reference>
<keyword evidence="1" id="KW-0175">Coiled coil</keyword>
<evidence type="ECO:0000313" key="4">
    <source>
        <dbReference type="Proteomes" id="UP000317369"/>
    </source>
</evidence>
<proteinExistence type="predicted"/>
<dbReference type="AlphaFoldDB" id="A0A517YQ19"/>
<organism evidence="3 4">
    <name type="scientific">Poriferisphaera corsica</name>
    <dbReference type="NCBI Taxonomy" id="2528020"/>
    <lineage>
        <taxon>Bacteria</taxon>
        <taxon>Pseudomonadati</taxon>
        <taxon>Planctomycetota</taxon>
        <taxon>Phycisphaerae</taxon>
        <taxon>Phycisphaerales</taxon>
        <taxon>Phycisphaeraceae</taxon>
        <taxon>Poriferisphaera</taxon>
    </lineage>
</organism>
<name>A0A517YQ19_9BACT</name>
<sequence length="284" mass="32280">MKDRSRTIKACIWAGMISTLGLVWTGGDVIAQDAGHDETRREMHEDSAAGKRNNGLERGAGRGMRNGEGMRGMHGGKMGPGGEAGTRELSGRKMRPEMKLEDVREAVEVLKRIDPPMGIELEEQLQYDPREVGRILQERFPRLEWFMKMKRYDPGLFDLRVEDIRLTSELNRLSVKYREALSVGDELLAIQTERMLEDTLDELFDIRTEITQTQIERLQNKLNELRSSLAERMAGKDELIAEQMNALGVIQNEDVVLLPSRESENVEEVVEVEAAEKPEVSDKE</sequence>
<gene>
    <name evidence="3" type="ORF">KS4_03500</name>
</gene>
<dbReference type="KEGG" id="pcor:KS4_03500"/>
<keyword evidence="4" id="KW-1185">Reference proteome</keyword>
<accession>A0A517YQ19</accession>
<protein>
    <submittedName>
        <fullName evidence="3">Uncharacterized protein</fullName>
    </submittedName>
</protein>
<feature type="compositionally biased region" description="Basic and acidic residues" evidence="2">
    <location>
        <begin position="37"/>
        <end position="49"/>
    </location>
</feature>
<feature type="region of interest" description="Disordered" evidence="2">
    <location>
        <begin position="37"/>
        <end position="92"/>
    </location>
</feature>
<feature type="coiled-coil region" evidence="1">
    <location>
        <begin position="208"/>
        <end position="235"/>
    </location>
</feature>
<dbReference type="EMBL" id="CP036425">
    <property type="protein sequence ID" value="QDU32318.1"/>
    <property type="molecule type" value="Genomic_DNA"/>
</dbReference>
<dbReference type="Proteomes" id="UP000317369">
    <property type="component" value="Chromosome"/>
</dbReference>
<evidence type="ECO:0000256" key="2">
    <source>
        <dbReference type="SAM" id="MobiDB-lite"/>
    </source>
</evidence>
<evidence type="ECO:0000313" key="3">
    <source>
        <dbReference type="EMBL" id="QDU32318.1"/>
    </source>
</evidence>
<evidence type="ECO:0000256" key="1">
    <source>
        <dbReference type="SAM" id="Coils"/>
    </source>
</evidence>